<evidence type="ECO:0000313" key="2">
    <source>
        <dbReference type="Proteomes" id="UP000003781"/>
    </source>
</evidence>
<gene>
    <name evidence="1" type="ORF">CY0110_06394</name>
</gene>
<dbReference type="AlphaFoldDB" id="A3IYM1"/>
<sequence>MSNDQNNLGIDTSGSGNNATNFGALFESQGYEGGAATFSGGAYLQSTIDPNPSVLPQMTWGAWVKPTTTDLLILFRLF</sequence>
<dbReference type="OrthoDB" id="9773411at2"/>
<dbReference type="Proteomes" id="UP000003781">
    <property type="component" value="Unassembled WGS sequence"/>
</dbReference>
<reference evidence="1 2" key="1">
    <citation type="submission" date="2007-03" db="EMBL/GenBank/DDBJ databases">
        <authorList>
            <person name="Stal L."/>
            <person name="Ferriera S."/>
            <person name="Johnson J."/>
            <person name="Kravitz S."/>
            <person name="Beeson K."/>
            <person name="Sutton G."/>
            <person name="Rogers Y.-H."/>
            <person name="Friedman R."/>
            <person name="Frazier M."/>
            <person name="Venter J.C."/>
        </authorList>
    </citation>
    <scope>NUCLEOTIDE SEQUENCE [LARGE SCALE GENOMIC DNA]</scope>
    <source>
        <strain evidence="1 2">CCY0110</strain>
    </source>
</reference>
<proteinExistence type="predicted"/>
<keyword evidence="1" id="KW-0378">Hydrolase</keyword>
<protein>
    <submittedName>
        <fullName evidence="1">F0F1 ATP synthase subunit alpha</fullName>
        <ecNumber evidence="1">3.6.3.14</ecNumber>
    </submittedName>
</protein>
<dbReference type="Gene3D" id="2.60.120.200">
    <property type="match status" value="1"/>
</dbReference>
<dbReference type="GO" id="GO:0016787">
    <property type="term" value="F:hydrolase activity"/>
    <property type="evidence" value="ECO:0007669"/>
    <property type="project" value="UniProtKB-KW"/>
</dbReference>
<dbReference type="SUPFAM" id="SSF49899">
    <property type="entry name" value="Concanavalin A-like lectins/glucanases"/>
    <property type="match status" value="1"/>
</dbReference>
<name>A3IYM1_9CHRO</name>
<keyword evidence="2" id="KW-1185">Reference proteome</keyword>
<accession>A3IYM1</accession>
<dbReference type="InterPro" id="IPR013320">
    <property type="entry name" value="ConA-like_dom_sf"/>
</dbReference>
<organism evidence="1 2">
    <name type="scientific">Crocosphaera chwakensis CCY0110</name>
    <dbReference type="NCBI Taxonomy" id="391612"/>
    <lineage>
        <taxon>Bacteria</taxon>
        <taxon>Bacillati</taxon>
        <taxon>Cyanobacteriota</taxon>
        <taxon>Cyanophyceae</taxon>
        <taxon>Oscillatoriophycideae</taxon>
        <taxon>Chroococcales</taxon>
        <taxon>Aphanothecaceae</taxon>
        <taxon>Crocosphaera</taxon>
        <taxon>Crocosphaera chwakensis</taxon>
    </lineage>
</organism>
<comment type="caution">
    <text evidence="1">The sequence shown here is derived from an EMBL/GenBank/DDBJ whole genome shotgun (WGS) entry which is preliminary data.</text>
</comment>
<dbReference type="RefSeq" id="WP_008278487.1">
    <property type="nucleotide sequence ID" value="NZ_AAXW01000084.1"/>
</dbReference>
<dbReference type="EMBL" id="AAXW01000084">
    <property type="protein sequence ID" value="EAZ88407.1"/>
    <property type="molecule type" value="Genomic_DNA"/>
</dbReference>
<dbReference type="EC" id="3.6.3.14" evidence="1"/>
<evidence type="ECO:0000313" key="1">
    <source>
        <dbReference type="EMBL" id="EAZ88407.1"/>
    </source>
</evidence>